<dbReference type="EMBL" id="JARBJD010000243">
    <property type="protein sequence ID" value="KAK2945921.1"/>
    <property type="molecule type" value="Genomic_DNA"/>
</dbReference>
<dbReference type="Gene3D" id="1.10.510.10">
    <property type="entry name" value="Transferase(Phosphotransferase) domain 1"/>
    <property type="match status" value="1"/>
</dbReference>
<feature type="domain" description="Protein kinase" evidence="1">
    <location>
        <begin position="1"/>
        <end position="101"/>
    </location>
</feature>
<evidence type="ECO:0000259" key="1">
    <source>
        <dbReference type="PROSITE" id="PS50011"/>
    </source>
</evidence>
<gene>
    <name evidence="2" type="ORF">BLNAU_19138</name>
</gene>
<sequence>MDSDTGRATCSSDVWALGIVLHWLLYGEPPFTSKNPSQLIRAISSFNVSMIGTSCGNEERALLMRMLDPNPGTRVTSRVFHFAGEPQSLSTRVSSQDDPFYPIRDHFVPHKKCIGSSIITKLSSFLDIDLGRYHPSEQEFVSFISYIADLVTTIPNDLNSRLQQNSQSSQSPFFFCPNVIEDSDRIEVVISSWDFLSSSSDPLLSFPRFNVFRAKFPKNHFK</sequence>
<name>A0ABQ9X2C2_9EUKA</name>
<dbReference type="PROSITE" id="PS50011">
    <property type="entry name" value="PROTEIN_KINASE_DOM"/>
    <property type="match status" value="1"/>
</dbReference>
<protein>
    <recommendedName>
        <fullName evidence="1">Protein kinase domain-containing protein</fullName>
    </recommendedName>
</protein>
<keyword evidence="3" id="KW-1185">Reference proteome</keyword>
<evidence type="ECO:0000313" key="2">
    <source>
        <dbReference type="EMBL" id="KAK2945921.1"/>
    </source>
</evidence>
<dbReference type="InterPro" id="IPR011009">
    <property type="entry name" value="Kinase-like_dom_sf"/>
</dbReference>
<evidence type="ECO:0000313" key="3">
    <source>
        <dbReference type="Proteomes" id="UP001281761"/>
    </source>
</evidence>
<dbReference type="InterPro" id="IPR000719">
    <property type="entry name" value="Prot_kinase_dom"/>
</dbReference>
<dbReference type="SUPFAM" id="SSF56112">
    <property type="entry name" value="Protein kinase-like (PK-like)"/>
    <property type="match status" value="1"/>
</dbReference>
<proteinExistence type="predicted"/>
<organism evidence="2 3">
    <name type="scientific">Blattamonas nauphoetae</name>
    <dbReference type="NCBI Taxonomy" id="2049346"/>
    <lineage>
        <taxon>Eukaryota</taxon>
        <taxon>Metamonada</taxon>
        <taxon>Preaxostyla</taxon>
        <taxon>Oxymonadida</taxon>
        <taxon>Blattamonas</taxon>
    </lineage>
</organism>
<comment type="caution">
    <text evidence="2">The sequence shown here is derived from an EMBL/GenBank/DDBJ whole genome shotgun (WGS) entry which is preliminary data.</text>
</comment>
<dbReference type="Proteomes" id="UP001281761">
    <property type="component" value="Unassembled WGS sequence"/>
</dbReference>
<accession>A0ABQ9X2C2</accession>
<reference evidence="2 3" key="1">
    <citation type="journal article" date="2022" name="bioRxiv">
        <title>Genomics of Preaxostyla Flagellates Illuminates Evolutionary Transitions and the Path Towards Mitochondrial Loss.</title>
        <authorList>
            <person name="Novak L.V.F."/>
            <person name="Treitli S.C."/>
            <person name="Pyrih J."/>
            <person name="Halakuc P."/>
            <person name="Pipaliya S.V."/>
            <person name="Vacek V."/>
            <person name="Brzon O."/>
            <person name="Soukal P."/>
            <person name="Eme L."/>
            <person name="Dacks J.B."/>
            <person name="Karnkowska A."/>
            <person name="Elias M."/>
            <person name="Hampl V."/>
        </authorList>
    </citation>
    <scope>NUCLEOTIDE SEQUENCE [LARGE SCALE GENOMIC DNA]</scope>
    <source>
        <strain evidence="2">NAU3</strain>
        <tissue evidence="2">Gut</tissue>
    </source>
</reference>